<dbReference type="AlphaFoldDB" id="A0A088RY44"/>
<evidence type="ECO:0000256" key="2">
    <source>
        <dbReference type="SAM" id="MobiDB-lite"/>
    </source>
</evidence>
<dbReference type="KEGG" id="lpan:LPMP_312880"/>
<dbReference type="OrthoDB" id="266168at2759"/>
<organism evidence="3 4">
    <name type="scientific">Leishmania panamensis</name>
    <dbReference type="NCBI Taxonomy" id="5679"/>
    <lineage>
        <taxon>Eukaryota</taxon>
        <taxon>Discoba</taxon>
        <taxon>Euglenozoa</taxon>
        <taxon>Kinetoplastea</taxon>
        <taxon>Metakinetoplastina</taxon>
        <taxon>Trypanosomatida</taxon>
        <taxon>Trypanosomatidae</taxon>
        <taxon>Leishmaniinae</taxon>
        <taxon>Leishmania</taxon>
        <taxon>Leishmania guyanensis species complex</taxon>
    </lineage>
</organism>
<feature type="region of interest" description="Disordered" evidence="2">
    <location>
        <begin position="1"/>
        <end position="23"/>
    </location>
</feature>
<dbReference type="VEuPathDB" id="TriTrypDB:LPMP_312880"/>
<dbReference type="Proteomes" id="UP000063063">
    <property type="component" value="Chromosome 31"/>
</dbReference>
<evidence type="ECO:0000313" key="3">
    <source>
        <dbReference type="EMBL" id="AIO00871.1"/>
    </source>
</evidence>
<dbReference type="RefSeq" id="XP_010701671.1">
    <property type="nucleotide sequence ID" value="XM_010703369.1"/>
</dbReference>
<dbReference type="VEuPathDB" id="TriTrypDB:LPAL13_310036900"/>
<sequence length="456" mass="49895">MASNGSSSPSPVPHRRQSAKKSALNVASRVLEATSTFAEYAERRHELLAAINDGLEDHVRIMEEQAKQAVAHASAVAEVSRAQETECLEYIEGLEVRIRSLQRTKRECAAELNAFRAALTTDRQGLEEELHDLHRAVAEARRQKLLAQEEQEHYEMLRDAAKRRYELAESHLENFTAKVEHRFQEAVASLQASVQERKRWADEQCALNEKRVHEASWRAEQSHFGDFPCDAPEEAVRASSVTFATPCAAVVEPTCMHQLERDVAALGASAASRLQLIVEQQNAAEDRLDRPSLHITGEGCDSISALCHTSAQAVSEDENEIWKGKQRDTFDSVSASDVICPLSASEVAVKHTLMEVCATAASASPTTRAKAPARPHESSSRAAAPLRIATATPSVSWSAPSPIPQKVLLSAPVRKSSLLESSPPQSARAASPERRLIDDLPCSADAFATVFTARKC</sequence>
<dbReference type="eggNOG" id="ENOG502SJ9H">
    <property type="taxonomic scope" value="Eukaryota"/>
</dbReference>
<evidence type="ECO:0000256" key="1">
    <source>
        <dbReference type="SAM" id="Coils"/>
    </source>
</evidence>
<gene>
    <name evidence="3" type="ORF">LPMP_312880</name>
</gene>
<evidence type="ECO:0000313" key="4">
    <source>
        <dbReference type="Proteomes" id="UP000063063"/>
    </source>
</evidence>
<proteinExistence type="predicted"/>
<protein>
    <submittedName>
        <fullName evidence="3">Uncharacterized protein</fullName>
    </submittedName>
</protein>
<keyword evidence="1" id="KW-0175">Coiled coil</keyword>
<feature type="coiled-coil region" evidence="1">
    <location>
        <begin position="91"/>
        <end position="178"/>
    </location>
</feature>
<accession>A0A088RY44</accession>
<name>A0A088RY44_LEIPA</name>
<reference evidence="3 4" key="1">
    <citation type="journal article" date="2015" name="Sci. Rep.">
        <title>The genome of Leishmania panamensis: insights into genomics of the L. (Viannia) subgenus.</title>
        <authorList>
            <person name="Llanes A."/>
            <person name="Restrepo C.M."/>
            <person name="Vecchio G.D."/>
            <person name="Anguizola F.J."/>
            <person name="Lleonart R."/>
        </authorList>
    </citation>
    <scope>NUCLEOTIDE SEQUENCE [LARGE SCALE GENOMIC DNA]</scope>
    <source>
        <strain evidence="3 4">MHOM/PA/94/PSC-1</strain>
    </source>
</reference>
<dbReference type="EMBL" id="CP009400">
    <property type="protein sequence ID" value="AIO00871.1"/>
    <property type="molecule type" value="Genomic_DNA"/>
</dbReference>
<feature type="region of interest" description="Disordered" evidence="2">
    <location>
        <begin position="364"/>
        <end position="385"/>
    </location>
</feature>
<dbReference type="GeneID" id="22577714"/>
<keyword evidence="4" id="KW-1185">Reference proteome</keyword>